<reference evidence="3" key="1">
    <citation type="journal article" date="2021" name="mSystems">
        <title>Bacteria and Archaea Synergistically Convert Glycine Betaine to Biogenic Methane in the Formosa Cold Seep of the South China Sea.</title>
        <authorList>
            <person name="Li L."/>
            <person name="Zhang W."/>
            <person name="Zhang S."/>
            <person name="Song L."/>
            <person name="Sun Q."/>
            <person name="Zhang H."/>
            <person name="Xiang H."/>
            <person name="Dong X."/>
        </authorList>
    </citation>
    <scope>NUCLEOTIDE SEQUENCE</scope>
    <source>
        <strain evidence="3">LLY</strain>
    </source>
</reference>
<accession>A0A9E5DC90</accession>
<dbReference type="Pfam" id="PF13439">
    <property type="entry name" value="Glyco_transf_4"/>
    <property type="match status" value="1"/>
</dbReference>
<dbReference type="GO" id="GO:0016757">
    <property type="term" value="F:glycosyltransferase activity"/>
    <property type="evidence" value="ECO:0007669"/>
    <property type="project" value="UniProtKB-KW"/>
</dbReference>
<feature type="domain" description="Glycosyltransferase subfamily 4-like N-terminal" evidence="2">
    <location>
        <begin position="16"/>
        <end position="191"/>
    </location>
</feature>
<keyword evidence="4" id="KW-1185">Reference proteome</keyword>
<dbReference type="EC" id="2.4.-.-" evidence="3"/>
<keyword evidence="3" id="KW-0328">Glycosyltransferase</keyword>
<name>A0A9E5DC90_9EURY</name>
<dbReference type="RefSeq" id="WP_250868932.1">
    <property type="nucleotide sequence ID" value="NZ_JAGSOI010000057.1"/>
</dbReference>
<evidence type="ECO:0000259" key="2">
    <source>
        <dbReference type="Pfam" id="PF13439"/>
    </source>
</evidence>
<protein>
    <submittedName>
        <fullName evidence="3">Glycosyltransferase</fullName>
        <ecNumber evidence="3">2.4.-.-</ecNumber>
    </submittedName>
</protein>
<dbReference type="InterPro" id="IPR028098">
    <property type="entry name" value="Glyco_trans_4-like_N"/>
</dbReference>
<dbReference type="Gene3D" id="3.40.50.2000">
    <property type="entry name" value="Glycogen Phosphorylase B"/>
    <property type="match status" value="2"/>
</dbReference>
<feature type="domain" description="Glycosyl transferase family 1" evidence="1">
    <location>
        <begin position="204"/>
        <end position="368"/>
    </location>
</feature>
<dbReference type="SUPFAM" id="SSF53756">
    <property type="entry name" value="UDP-Glycosyltransferase/glycogen phosphorylase"/>
    <property type="match status" value="1"/>
</dbReference>
<dbReference type="PANTHER" id="PTHR12526:SF634">
    <property type="entry name" value="BLL3361 PROTEIN"/>
    <property type="match status" value="1"/>
</dbReference>
<sequence length="395" mass="45062">MKILQIVLWFPPAYSYGGPVKSVYELSKNLVEKGHDVTVFTTDAFDENSRFRFKENPTYMDGIKVYRFKNISNYLCKKNFAIAPSMALKLDKEIANFDLVHIHDFRSVETIFVHYYAKKYGVPYVLHPRGSAPTTTGKTKFKKLFDFFFSESIFNDASKIIASSKVESDEYYKLFPDLDLEKVVHVPNAMDWNKYQKLPNKGIFKNKYSIKDNQKVVLFLSRLHEIKGTDILIEAFAQLANEFDNLKLVVAGPDENGNLSKLKSKSKELGLDSDIIFPGPLYGTDKIEAYVDADVFVLPSRYDSFANVVLEACACGTPIIATDKCGVTEWIKDVGYIVECDVDQIKDAMYKLLKDDKLCQKFGDNARNLVYGSFGWDCIIDEIEDTYEDVIRISS</sequence>
<dbReference type="EMBL" id="JAGSOI010000057">
    <property type="protein sequence ID" value="MCM1987582.1"/>
    <property type="molecule type" value="Genomic_DNA"/>
</dbReference>
<dbReference type="InterPro" id="IPR001296">
    <property type="entry name" value="Glyco_trans_1"/>
</dbReference>
<gene>
    <name evidence="3" type="ORF">KDK67_11435</name>
</gene>
<dbReference type="PANTHER" id="PTHR12526">
    <property type="entry name" value="GLYCOSYLTRANSFERASE"/>
    <property type="match status" value="1"/>
</dbReference>
<dbReference type="Pfam" id="PF00534">
    <property type="entry name" value="Glycos_transf_1"/>
    <property type="match status" value="1"/>
</dbReference>
<dbReference type="AlphaFoldDB" id="A0A9E5DC90"/>
<evidence type="ECO:0000313" key="3">
    <source>
        <dbReference type="EMBL" id="MCM1987582.1"/>
    </source>
</evidence>
<dbReference type="Proteomes" id="UP001056766">
    <property type="component" value="Unassembled WGS sequence"/>
</dbReference>
<reference evidence="3" key="2">
    <citation type="submission" date="2021-04" db="EMBL/GenBank/DDBJ databases">
        <authorList>
            <person name="Dong X."/>
        </authorList>
    </citation>
    <scope>NUCLEOTIDE SEQUENCE</scope>
    <source>
        <strain evidence="3">LLY</strain>
    </source>
</reference>
<evidence type="ECO:0000313" key="4">
    <source>
        <dbReference type="Proteomes" id="UP001056766"/>
    </source>
</evidence>
<organism evidence="3 4">
    <name type="scientific">Methanococcoides seepicolus</name>
    <dbReference type="NCBI Taxonomy" id="2828780"/>
    <lineage>
        <taxon>Archaea</taxon>
        <taxon>Methanobacteriati</taxon>
        <taxon>Methanobacteriota</taxon>
        <taxon>Stenosarchaea group</taxon>
        <taxon>Methanomicrobia</taxon>
        <taxon>Methanosarcinales</taxon>
        <taxon>Methanosarcinaceae</taxon>
        <taxon>Methanococcoides</taxon>
    </lineage>
</organism>
<evidence type="ECO:0000259" key="1">
    <source>
        <dbReference type="Pfam" id="PF00534"/>
    </source>
</evidence>
<keyword evidence="3" id="KW-0808">Transferase</keyword>
<proteinExistence type="predicted"/>
<comment type="caution">
    <text evidence="3">The sequence shown here is derived from an EMBL/GenBank/DDBJ whole genome shotgun (WGS) entry which is preliminary data.</text>
</comment>